<dbReference type="RefSeq" id="WP_318783268.1">
    <property type="nucleotide sequence ID" value="NZ_JADBEB010000001.1"/>
</dbReference>
<keyword evidence="4" id="KW-1185">Reference proteome</keyword>
<dbReference type="EMBL" id="JADBEB010000001">
    <property type="protein sequence ID" value="MBE1488170.1"/>
    <property type="molecule type" value="Genomic_DNA"/>
</dbReference>
<evidence type="ECO:0000313" key="3">
    <source>
        <dbReference type="EMBL" id="MBE1488170.1"/>
    </source>
</evidence>
<dbReference type="AlphaFoldDB" id="A0A927MBS5"/>
<evidence type="ECO:0000256" key="1">
    <source>
        <dbReference type="SAM" id="SignalP"/>
    </source>
</evidence>
<dbReference type="InterPro" id="IPR039564">
    <property type="entry name" value="Peptidase_C39-like"/>
</dbReference>
<evidence type="ECO:0000259" key="2">
    <source>
        <dbReference type="Pfam" id="PF13529"/>
    </source>
</evidence>
<accession>A0A927MBS5</accession>
<name>A0A927MBS5_9ACTN</name>
<gene>
    <name evidence="3" type="ORF">H4W31_003808</name>
</gene>
<dbReference type="Proteomes" id="UP000649753">
    <property type="component" value="Unassembled WGS sequence"/>
</dbReference>
<dbReference type="InterPro" id="IPR038765">
    <property type="entry name" value="Papain-like_cys_pep_sf"/>
</dbReference>
<organism evidence="3 4">
    <name type="scientific">Plantactinospora soyae</name>
    <dbReference type="NCBI Taxonomy" id="1544732"/>
    <lineage>
        <taxon>Bacteria</taxon>
        <taxon>Bacillati</taxon>
        <taxon>Actinomycetota</taxon>
        <taxon>Actinomycetes</taxon>
        <taxon>Micromonosporales</taxon>
        <taxon>Micromonosporaceae</taxon>
        <taxon>Plantactinospora</taxon>
    </lineage>
</organism>
<dbReference type="Gene3D" id="3.90.70.10">
    <property type="entry name" value="Cysteine proteinases"/>
    <property type="match status" value="1"/>
</dbReference>
<comment type="caution">
    <text evidence="3">The sequence shown here is derived from an EMBL/GenBank/DDBJ whole genome shotgun (WGS) entry which is preliminary data.</text>
</comment>
<feature type="domain" description="Peptidase C39-like" evidence="2">
    <location>
        <begin position="91"/>
        <end position="226"/>
    </location>
</feature>
<keyword evidence="1" id="KW-0732">Signal</keyword>
<feature type="signal peptide" evidence="1">
    <location>
        <begin position="1"/>
        <end position="42"/>
    </location>
</feature>
<sequence length="256" mass="26445">MRLPGPDVHRIRGLFGPTAPRRGQKMALLSAALLTAATAATAGALLPGATAPGPAVTSDSLVMGAAVADRDTAAKPTRPAVPAGPAEKTLDTSFEYQINFYYCGPAAVHNALTARGIDVSQQDLANGLGTTVHGTASAFDTTRMLNGAIGSQVYQTREISDEDATPAQMDQLQADAVHAIGSGYAVVANIIGGATDADGVWHDFPGGHYVTIIGYGDNGRTVKIADGSGMYGPSTYWMSTIDMTNWIATRGYSTVA</sequence>
<evidence type="ECO:0000313" key="4">
    <source>
        <dbReference type="Proteomes" id="UP000649753"/>
    </source>
</evidence>
<reference evidence="3" key="1">
    <citation type="submission" date="2020-10" db="EMBL/GenBank/DDBJ databases">
        <title>Sequencing the genomes of 1000 actinobacteria strains.</title>
        <authorList>
            <person name="Klenk H.-P."/>
        </authorList>
    </citation>
    <scope>NUCLEOTIDE SEQUENCE</scope>
    <source>
        <strain evidence="3">DSM 46832</strain>
    </source>
</reference>
<proteinExistence type="predicted"/>
<dbReference type="SUPFAM" id="SSF54001">
    <property type="entry name" value="Cysteine proteinases"/>
    <property type="match status" value="1"/>
</dbReference>
<protein>
    <recommendedName>
        <fullName evidence="2">Peptidase C39-like domain-containing protein</fullName>
    </recommendedName>
</protein>
<dbReference type="Pfam" id="PF13529">
    <property type="entry name" value="Peptidase_C39_2"/>
    <property type="match status" value="1"/>
</dbReference>
<feature type="chain" id="PRO_5038954463" description="Peptidase C39-like domain-containing protein" evidence="1">
    <location>
        <begin position="43"/>
        <end position="256"/>
    </location>
</feature>